<evidence type="ECO:0000256" key="1">
    <source>
        <dbReference type="PROSITE-ProRule" id="PRU00571"/>
    </source>
</evidence>
<dbReference type="Proteomes" id="UP000694380">
    <property type="component" value="Unplaced"/>
</dbReference>
<feature type="repeat" description="MVP" evidence="1">
    <location>
        <begin position="116"/>
        <end position="168"/>
    </location>
</feature>
<feature type="compositionally biased region" description="Pro residues" evidence="2">
    <location>
        <begin position="195"/>
        <end position="212"/>
    </location>
</feature>
<reference evidence="5" key="1">
    <citation type="submission" date="2025-08" db="UniProtKB">
        <authorList>
            <consortium name="Ensembl"/>
        </authorList>
    </citation>
    <scope>IDENTIFICATION</scope>
</reference>
<dbReference type="PANTHER" id="PTHR14165">
    <property type="entry name" value="MAJOR VAULT PROTEIN"/>
    <property type="match status" value="1"/>
</dbReference>
<evidence type="ECO:0000256" key="2">
    <source>
        <dbReference type="SAM" id="MobiDB-lite"/>
    </source>
</evidence>
<accession>A0A8C3HFT1</accession>
<dbReference type="FunFam" id="2.30.30.560:FF:000002">
    <property type="entry name" value="Major vault protein-alpha"/>
    <property type="match status" value="1"/>
</dbReference>
<dbReference type="Gene3D" id="2.30.30.550">
    <property type="entry name" value="Major Vault Protein repeat"/>
    <property type="match status" value="2"/>
</dbReference>
<dbReference type="PROSITE" id="PS51224">
    <property type="entry name" value="MVP"/>
    <property type="match status" value="2"/>
</dbReference>
<feature type="domain" description="Major vault protein repeat" evidence="3">
    <location>
        <begin position="112"/>
        <end position="153"/>
    </location>
</feature>
<feature type="compositionally biased region" description="Pro residues" evidence="2">
    <location>
        <begin position="221"/>
        <end position="231"/>
    </location>
</feature>
<dbReference type="InterPro" id="IPR043023">
    <property type="entry name" value="MVP_rep_sf"/>
</dbReference>
<dbReference type="FunFam" id="2.30.30.570:FF:000002">
    <property type="entry name" value="Major vault protein-alpha"/>
    <property type="match status" value="1"/>
</dbReference>
<dbReference type="InterPro" id="IPR041134">
    <property type="entry name" value="Vault_2"/>
</dbReference>
<name>A0A8C3HFT1_CHRPI</name>
<dbReference type="GO" id="GO:0005634">
    <property type="term" value="C:nucleus"/>
    <property type="evidence" value="ECO:0007669"/>
    <property type="project" value="TreeGrafter"/>
</dbReference>
<dbReference type="OMA" id="NATSMIN"/>
<organism evidence="5 6">
    <name type="scientific">Chrysemys picta bellii</name>
    <name type="common">Western painted turtle</name>
    <name type="synonym">Emys bellii</name>
    <dbReference type="NCBI Taxonomy" id="8478"/>
    <lineage>
        <taxon>Eukaryota</taxon>
        <taxon>Metazoa</taxon>
        <taxon>Chordata</taxon>
        <taxon>Craniata</taxon>
        <taxon>Vertebrata</taxon>
        <taxon>Euteleostomi</taxon>
        <taxon>Archelosauria</taxon>
        <taxon>Testudinata</taxon>
        <taxon>Testudines</taxon>
        <taxon>Cryptodira</taxon>
        <taxon>Durocryptodira</taxon>
        <taxon>Testudinoidea</taxon>
        <taxon>Emydidae</taxon>
        <taxon>Chrysemys</taxon>
    </lineage>
</organism>
<dbReference type="Ensembl" id="ENSCPBT00000020613.1">
    <property type="protein sequence ID" value="ENSCPBP00000017437.1"/>
    <property type="gene ID" value="ENSCPBG00000012775.1"/>
</dbReference>
<evidence type="ECO:0000259" key="3">
    <source>
        <dbReference type="Pfam" id="PF01505"/>
    </source>
</evidence>
<dbReference type="Pfam" id="PF01505">
    <property type="entry name" value="Vault"/>
    <property type="match status" value="2"/>
</dbReference>
<dbReference type="GO" id="GO:0005737">
    <property type="term" value="C:cytoplasm"/>
    <property type="evidence" value="ECO:0007669"/>
    <property type="project" value="UniProtKB-SubCell"/>
</dbReference>
<dbReference type="Gene3D" id="2.30.30.570">
    <property type="match status" value="1"/>
</dbReference>
<keyword evidence="1" id="KW-0963">Cytoplasm</keyword>
<sequence>MAEESIIRIPPHHYIHVLDQNSNVTRVEVGPQTYIRQDNERVVFPPAKMVTVPPRHYCAVLNPVLRAPGAGVQFDASGQALLRHADLEIRLSQPPFPLYPGEEIQQGITALQVVLPDTALHLKALLDFEDDQGEKYVAGDEFLFEGPGTYIPRTEVEVVEISQATVIRHNQAIRLRARKECTDREGTRRVTGTPPSLPRPSLPTRSPLPAPPQTAALLTPDPQPPALPAPPQTAALLTPDPQPPC</sequence>
<dbReference type="InterPro" id="IPR002499">
    <property type="entry name" value="Vault_N"/>
</dbReference>
<evidence type="ECO:0000313" key="6">
    <source>
        <dbReference type="Proteomes" id="UP000694380"/>
    </source>
</evidence>
<feature type="region of interest" description="Disordered" evidence="2">
    <location>
        <begin position="178"/>
        <end position="245"/>
    </location>
</feature>
<feature type="compositionally biased region" description="Basic and acidic residues" evidence="2">
    <location>
        <begin position="178"/>
        <end position="188"/>
    </location>
</feature>
<dbReference type="GeneTree" id="ENSGT00390000008969"/>
<dbReference type="InterPro" id="IPR043179">
    <property type="entry name" value="Vault_2_sf"/>
</dbReference>
<dbReference type="InterPro" id="IPR041139">
    <property type="entry name" value="MVP_rep_dom"/>
</dbReference>
<proteinExistence type="predicted"/>
<feature type="domain" description="Major vault protein repeat" evidence="4">
    <location>
        <begin position="49"/>
        <end position="108"/>
    </location>
</feature>
<dbReference type="GO" id="GO:1990904">
    <property type="term" value="C:ribonucleoprotein complex"/>
    <property type="evidence" value="ECO:0007669"/>
    <property type="project" value="UniProtKB-UniRule"/>
</dbReference>
<comment type="subcellular location">
    <subcellularLocation>
        <location evidence="1">Cytoplasm</location>
    </subcellularLocation>
</comment>
<evidence type="ECO:0000259" key="4">
    <source>
        <dbReference type="Pfam" id="PF17794"/>
    </source>
</evidence>
<dbReference type="Pfam" id="PF17794">
    <property type="entry name" value="Vault_2"/>
    <property type="match status" value="1"/>
</dbReference>
<keyword evidence="6" id="KW-1185">Reference proteome</keyword>
<reference evidence="5" key="2">
    <citation type="submission" date="2025-09" db="UniProtKB">
        <authorList>
            <consortium name="Ensembl"/>
        </authorList>
    </citation>
    <scope>IDENTIFICATION</scope>
</reference>
<keyword evidence="1" id="KW-0687">Ribonucleoprotein</keyword>
<feature type="domain" description="Major vault protein repeat" evidence="3">
    <location>
        <begin position="165"/>
        <end position="192"/>
    </location>
</feature>
<dbReference type="Gene3D" id="2.30.30.560">
    <property type="match status" value="1"/>
</dbReference>
<feature type="repeat" description="MVP" evidence="1">
    <location>
        <begin position="55"/>
        <end position="115"/>
    </location>
</feature>
<dbReference type="PANTHER" id="PTHR14165:SF3">
    <property type="entry name" value="MAJOR VAULT PROTEIN"/>
    <property type="match status" value="1"/>
</dbReference>
<protein>
    <recommendedName>
        <fullName evidence="7">Major vault protein</fullName>
    </recommendedName>
</protein>
<dbReference type="FunFam" id="2.30.30.550:FF:000001">
    <property type="entry name" value="major vault protein-like"/>
    <property type="match status" value="1"/>
</dbReference>
<evidence type="ECO:0000313" key="5">
    <source>
        <dbReference type="Ensembl" id="ENSCPBP00000017437.1"/>
    </source>
</evidence>
<evidence type="ECO:0008006" key="7">
    <source>
        <dbReference type="Google" id="ProtNLM"/>
    </source>
</evidence>
<dbReference type="InterPro" id="IPR039059">
    <property type="entry name" value="MVP"/>
</dbReference>
<dbReference type="AlphaFoldDB" id="A0A8C3HFT1"/>